<dbReference type="EMBL" id="CP065715">
    <property type="protein sequence ID" value="QPT11277.1"/>
    <property type="molecule type" value="Genomic_DNA"/>
</dbReference>
<evidence type="ECO:0000256" key="3">
    <source>
        <dbReference type="ARBA" id="ARBA00023015"/>
    </source>
</evidence>
<dbReference type="Gene3D" id="1.10.1660.10">
    <property type="match status" value="1"/>
</dbReference>
<gene>
    <name evidence="8" type="primary">merD</name>
    <name evidence="8" type="ORF">I6G38_21290</name>
</gene>
<evidence type="ECO:0000256" key="6">
    <source>
        <dbReference type="ARBA" id="ARBA00032882"/>
    </source>
</evidence>
<keyword evidence="4" id="KW-0238">DNA-binding</keyword>
<dbReference type="InterPro" id="IPR000551">
    <property type="entry name" value="MerR-type_HTH_dom"/>
</dbReference>
<keyword evidence="3" id="KW-0805">Transcription regulation</keyword>
<evidence type="ECO:0000256" key="2">
    <source>
        <dbReference type="ARBA" id="ARBA00022491"/>
    </source>
</evidence>
<dbReference type="Proteomes" id="UP000594836">
    <property type="component" value="Plasmid unnamed2"/>
</dbReference>
<dbReference type="Pfam" id="PF13411">
    <property type="entry name" value="MerR_1"/>
    <property type="match status" value="1"/>
</dbReference>
<dbReference type="SMART" id="SM00422">
    <property type="entry name" value="HTH_MERR"/>
    <property type="match status" value="1"/>
</dbReference>
<evidence type="ECO:0000256" key="4">
    <source>
        <dbReference type="ARBA" id="ARBA00023125"/>
    </source>
</evidence>
<evidence type="ECO:0000256" key="1">
    <source>
        <dbReference type="ARBA" id="ARBA00019396"/>
    </source>
</evidence>
<evidence type="ECO:0000256" key="5">
    <source>
        <dbReference type="ARBA" id="ARBA00023163"/>
    </source>
</evidence>
<dbReference type="NCBIfam" id="TIGR02054">
    <property type="entry name" value="MerD"/>
    <property type="match status" value="1"/>
</dbReference>
<proteinExistence type="predicted"/>
<reference evidence="8 9" key="1">
    <citation type="submission" date="2020-12" db="EMBL/GenBank/DDBJ databases">
        <title>FDA dAtabase for Regulatory Grade micrObial Sequences (FDA-ARGOS): Supporting development and validation of Infectious Disease Dx tests.</title>
        <authorList>
            <person name="Sproer C."/>
            <person name="Gronow S."/>
            <person name="Severitt S."/>
            <person name="Schroder I."/>
            <person name="Tallon L."/>
            <person name="Sadzewicz L."/>
            <person name="Zhao X."/>
            <person name="Boylan J."/>
            <person name="Ott S."/>
            <person name="Bowen H."/>
            <person name="Vavikolanu K."/>
            <person name="Mehta A."/>
            <person name="Aluvathingal J."/>
            <person name="Nadendla S."/>
            <person name="Lowell S."/>
            <person name="Myers T."/>
            <person name="Yan Y."/>
            <person name="Sichtig H."/>
        </authorList>
    </citation>
    <scope>NUCLEOTIDE SEQUENCE [LARGE SCALE GENOMIC DNA]</scope>
    <source>
        <strain evidence="8 9">FDAARGOS_881</strain>
        <plasmid evidence="8 9">unnamed2</plasmid>
    </source>
</reference>
<dbReference type="RefSeq" id="WP_170171733.1">
    <property type="nucleotide sequence ID" value="NZ_CP065715.1"/>
</dbReference>
<protein>
    <recommendedName>
        <fullName evidence="1">HTH-type transcriptional regulator MerD</fullName>
    </recommendedName>
    <alternativeName>
        <fullName evidence="6">Mercuric resistance protein MerD</fullName>
    </alternativeName>
</protein>
<keyword evidence="2" id="KW-0678">Repressor</keyword>
<dbReference type="InterPro" id="IPR011797">
    <property type="entry name" value="MerD"/>
</dbReference>
<dbReference type="SUPFAM" id="SSF46955">
    <property type="entry name" value="Putative DNA-binding domain"/>
    <property type="match status" value="1"/>
</dbReference>
<dbReference type="GO" id="GO:0045892">
    <property type="term" value="P:negative regulation of DNA-templated transcription"/>
    <property type="evidence" value="ECO:0007669"/>
    <property type="project" value="InterPro"/>
</dbReference>
<sequence length="136" mass="14941">MRNGSNPVAKEATRDGYTISRLAGAAGVSVHVLRDYVLRGLVHPARRLENGWRLYDERALERLRLVRSLFEAGVGLDELTRLCHALDAGGSDRVESLERVRQRIATRCAVLSALDGRLEHMILAVGADAVKECGHA</sequence>
<evidence type="ECO:0000313" key="8">
    <source>
        <dbReference type="EMBL" id="QPT11277.1"/>
    </source>
</evidence>
<dbReference type="PANTHER" id="PTHR30204">
    <property type="entry name" value="REDOX-CYCLING DRUG-SENSING TRANSCRIPTIONAL ACTIVATOR SOXR"/>
    <property type="match status" value="1"/>
</dbReference>
<dbReference type="AlphaFoldDB" id="A0A7T3E726"/>
<feature type="domain" description="HTH merR-type" evidence="7">
    <location>
        <begin position="16"/>
        <end position="85"/>
    </location>
</feature>
<evidence type="ECO:0000313" key="9">
    <source>
        <dbReference type="Proteomes" id="UP000594836"/>
    </source>
</evidence>
<keyword evidence="5" id="KW-0804">Transcription</keyword>
<keyword evidence="8" id="KW-0614">Plasmid</keyword>
<dbReference type="InterPro" id="IPR009061">
    <property type="entry name" value="DNA-bd_dom_put_sf"/>
</dbReference>
<dbReference type="GO" id="GO:0046689">
    <property type="term" value="P:response to mercury ion"/>
    <property type="evidence" value="ECO:0007669"/>
    <property type="project" value="InterPro"/>
</dbReference>
<evidence type="ECO:0000259" key="7">
    <source>
        <dbReference type="PROSITE" id="PS50937"/>
    </source>
</evidence>
<dbReference type="GO" id="GO:0003700">
    <property type="term" value="F:DNA-binding transcription factor activity"/>
    <property type="evidence" value="ECO:0007669"/>
    <property type="project" value="InterPro"/>
</dbReference>
<dbReference type="PANTHER" id="PTHR30204:SF69">
    <property type="entry name" value="MERR-FAMILY TRANSCRIPTIONAL REGULATOR"/>
    <property type="match status" value="1"/>
</dbReference>
<dbReference type="GO" id="GO:0003677">
    <property type="term" value="F:DNA binding"/>
    <property type="evidence" value="ECO:0007669"/>
    <property type="project" value="UniProtKB-KW"/>
</dbReference>
<dbReference type="PROSITE" id="PS50937">
    <property type="entry name" value="HTH_MERR_2"/>
    <property type="match status" value="1"/>
</dbReference>
<dbReference type="InterPro" id="IPR047057">
    <property type="entry name" value="MerR_fam"/>
</dbReference>
<geneLocation type="plasmid" evidence="8 9">
    <name>unnamed2</name>
</geneLocation>
<dbReference type="PRINTS" id="PR00040">
    <property type="entry name" value="HTHMERR"/>
</dbReference>
<organism evidence="8 9">
    <name type="scientific">Sphingomonas paucimobilis</name>
    <name type="common">Pseudomonas paucimobilis</name>
    <dbReference type="NCBI Taxonomy" id="13689"/>
    <lineage>
        <taxon>Bacteria</taxon>
        <taxon>Pseudomonadati</taxon>
        <taxon>Pseudomonadota</taxon>
        <taxon>Alphaproteobacteria</taxon>
        <taxon>Sphingomonadales</taxon>
        <taxon>Sphingomonadaceae</taxon>
        <taxon>Sphingomonas</taxon>
    </lineage>
</organism>
<name>A0A7T3E726_SPHPI</name>
<accession>A0A7T3E726</accession>